<name>A0A1G1Y0A9_9BACT</name>
<dbReference type="AlphaFoldDB" id="A0A1G1Y0A9"/>
<keyword evidence="1" id="KW-0812">Transmembrane</keyword>
<keyword evidence="1" id="KW-0472">Membrane</keyword>
<reference evidence="2 3" key="1">
    <citation type="journal article" date="2016" name="Nat. Commun.">
        <title>Thousands of microbial genomes shed light on interconnected biogeochemical processes in an aquifer system.</title>
        <authorList>
            <person name="Anantharaman K."/>
            <person name="Brown C.T."/>
            <person name="Hug L.A."/>
            <person name="Sharon I."/>
            <person name="Castelle C.J."/>
            <person name="Probst A.J."/>
            <person name="Thomas B.C."/>
            <person name="Singh A."/>
            <person name="Wilkins M.J."/>
            <person name="Karaoz U."/>
            <person name="Brodie E.L."/>
            <person name="Williams K.H."/>
            <person name="Hubbard S.S."/>
            <person name="Banfield J.F."/>
        </authorList>
    </citation>
    <scope>NUCLEOTIDE SEQUENCE [LARGE SCALE GENOMIC DNA]</scope>
</reference>
<dbReference type="Proteomes" id="UP000178432">
    <property type="component" value="Unassembled WGS sequence"/>
</dbReference>
<sequence>MNTIQPVQEVFSLFGVGLKTKALKKHANYHLAVSLISAFFIVLAAAWILSYLSGAGSVAAPVKEEKTAYQPGQFISQYFDQAGYVRR</sequence>
<accession>A0A1G1Y0A9</accession>
<evidence type="ECO:0000313" key="2">
    <source>
        <dbReference type="EMBL" id="OGY45728.1"/>
    </source>
</evidence>
<dbReference type="EMBL" id="MHIF01000073">
    <property type="protein sequence ID" value="OGY45728.1"/>
    <property type="molecule type" value="Genomic_DNA"/>
</dbReference>
<evidence type="ECO:0000256" key="1">
    <source>
        <dbReference type="SAM" id="Phobius"/>
    </source>
</evidence>
<evidence type="ECO:0000313" key="3">
    <source>
        <dbReference type="Proteomes" id="UP000178432"/>
    </source>
</evidence>
<feature type="transmembrane region" description="Helical" evidence="1">
    <location>
        <begin position="29"/>
        <end position="49"/>
    </location>
</feature>
<gene>
    <name evidence="2" type="ORF">A2663_02785</name>
</gene>
<organism evidence="2 3">
    <name type="scientific">Candidatus Buchananbacteria bacterium RIFCSPHIGHO2_01_FULL_46_12</name>
    <dbReference type="NCBI Taxonomy" id="1797536"/>
    <lineage>
        <taxon>Bacteria</taxon>
        <taxon>Candidatus Buchananiibacteriota</taxon>
    </lineage>
</organism>
<proteinExistence type="predicted"/>
<protein>
    <submittedName>
        <fullName evidence="2">Uncharacterized protein</fullName>
    </submittedName>
</protein>
<keyword evidence="1" id="KW-1133">Transmembrane helix</keyword>
<comment type="caution">
    <text evidence="2">The sequence shown here is derived from an EMBL/GenBank/DDBJ whole genome shotgun (WGS) entry which is preliminary data.</text>
</comment>